<reference evidence="1" key="1">
    <citation type="submission" date="2021-05" db="EMBL/GenBank/DDBJ databases">
        <title>Energy efficiency and biological interactions define the core microbiome of deep oligotrophic groundwater.</title>
        <authorList>
            <person name="Mehrshad M."/>
            <person name="Lopez-Fernandez M."/>
            <person name="Bell E."/>
            <person name="Bernier-Latmani R."/>
            <person name="Bertilsson S."/>
            <person name="Dopson M."/>
        </authorList>
    </citation>
    <scope>NUCLEOTIDE SEQUENCE</scope>
    <source>
        <strain evidence="1">Modern_marine.mb.64</strain>
    </source>
</reference>
<dbReference type="Proteomes" id="UP000777784">
    <property type="component" value="Unassembled WGS sequence"/>
</dbReference>
<proteinExistence type="predicted"/>
<gene>
    <name evidence="1" type="ORF">KJ970_04970</name>
</gene>
<evidence type="ECO:0000313" key="2">
    <source>
        <dbReference type="Proteomes" id="UP000777784"/>
    </source>
</evidence>
<sequence>MDATIEDRIFEAAEASGRFHSDAFYLILRALEVAQQHRGQPGHISGRTLLEQIKEMVRREYGPMALTVLHHMGLYRTEDVGDLVFLMVEKGLLRKRDEDCLDDFKDVFDFEEIFEYKW</sequence>
<dbReference type="AlphaFoldDB" id="A0A948RSM6"/>
<comment type="caution">
    <text evidence="1">The sequence shown here is derived from an EMBL/GenBank/DDBJ whole genome shotgun (WGS) entry which is preliminary data.</text>
</comment>
<name>A0A948RSM6_UNCEI</name>
<organism evidence="1 2">
    <name type="scientific">Eiseniibacteriota bacterium</name>
    <dbReference type="NCBI Taxonomy" id="2212470"/>
    <lineage>
        <taxon>Bacteria</taxon>
        <taxon>Candidatus Eiseniibacteriota</taxon>
    </lineage>
</organism>
<dbReference type="NCBIfam" id="TIGR04138">
    <property type="entry name" value="Plancto_Ver_chp"/>
    <property type="match status" value="1"/>
</dbReference>
<protein>
    <submittedName>
        <fullName evidence="1">Uncharacterized protein</fullName>
    </submittedName>
</protein>
<dbReference type="EMBL" id="JAHJDP010000028">
    <property type="protein sequence ID" value="MBU2690260.1"/>
    <property type="molecule type" value="Genomic_DNA"/>
</dbReference>
<accession>A0A948RSM6</accession>
<evidence type="ECO:0000313" key="1">
    <source>
        <dbReference type="EMBL" id="MBU2690260.1"/>
    </source>
</evidence>
<dbReference type="InterPro" id="IPR026406">
    <property type="entry name" value="Ver/Plancto_CHP"/>
</dbReference>